<keyword evidence="3" id="KW-0445">Lipid transport</keyword>
<dbReference type="AlphaFoldDB" id="V8NLG4"/>
<dbReference type="GO" id="GO:0007030">
    <property type="term" value="P:Golgi organization"/>
    <property type="evidence" value="ECO:0007669"/>
    <property type="project" value="UniProtKB-UniRule"/>
</dbReference>
<evidence type="ECO:0000256" key="4">
    <source>
        <dbReference type="SAM" id="MobiDB-lite"/>
    </source>
</evidence>
<gene>
    <name evidence="5" type="primary">ffr</name>
    <name evidence="5" type="ORF">L345_11868</name>
</gene>
<dbReference type="GO" id="GO:0007041">
    <property type="term" value="P:lysosomal transport"/>
    <property type="evidence" value="ECO:0007669"/>
    <property type="project" value="TreeGrafter"/>
</dbReference>
<feature type="non-terminal residue" evidence="5">
    <location>
        <position position="1"/>
    </location>
</feature>
<evidence type="ECO:0000313" key="6">
    <source>
        <dbReference type="Proteomes" id="UP000018936"/>
    </source>
</evidence>
<comment type="similarity">
    <text evidence="1 3">Belongs to the VPS51 family.</text>
</comment>
<dbReference type="GO" id="GO:0015031">
    <property type="term" value="P:protein transport"/>
    <property type="evidence" value="ECO:0007669"/>
    <property type="project" value="UniProtKB-UniRule"/>
</dbReference>
<dbReference type="Proteomes" id="UP000018936">
    <property type="component" value="Unassembled WGS sequence"/>
</dbReference>
<dbReference type="GO" id="GO:0005829">
    <property type="term" value="C:cytosol"/>
    <property type="evidence" value="ECO:0007669"/>
    <property type="project" value="GOC"/>
</dbReference>
<dbReference type="OrthoDB" id="203678at2759"/>
<keyword evidence="6" id="KW-1185">Reference proteome</keyword>
<reference evidence="5 6" key="1">
    <citation type="journal article" date="2013" name="Proc. Natl. Acad. Sci. U.S.A.">
        <title>The king cobra genome reveals dynamic gene evolution and adaptation in the snake venom system.</title>
        <authorList>
            <person name="Vonk F.J."/>
            <person name="Casewell N.R."/>
            <person name="Henkel C.V."/>
            <person name="Heimberg A.M."/>
            <person name="Jansen H.J."/>
            <person name="McCleary R.J."/>
            <person name="Kerkkamp H.M."/>
            <person name="Vos R.A."/>
            <person name="Guerreiro I."/>
            <person name="Calvete J.J."/>
            <person name="Wuster W."/>
            <person name="Woods A.E."/>
            <person name="Logan J.M."/>
            <person name="Harrison R.A."/>
            <person name="Castoe T.A."/>
            <person name="de Koning A.P."/>
            <person name="Pollock D.D."/>
            <person name="Yandell M."/>
            <person name="Calderon D."/>
            <person name="Renjifo C."/>
            <person name="Currier R.B."/>
            <person name="Salgado D."/>
            <person name="Pla D."/>
            <person name="Sanz L."/>
            <person name="Hyder A.S."/>
            <person name="Ribeiro J.M."/>
            <person name="Arntzen J.W."/>
            <person name="van den Thillart G.E."/>
            <person name="Boetzer M."/>
            <person name="Pirovano W."/>
            <person name="Dirks R.P."/>
            <person name="Spaink H.P."/>
            <person name="Duboule D."/>
            <person name="McGlinn E."/>
            <person name="Kini R.M."/>
            <person name="Richardson M.K."/>
        </authorList>
    </citation>
    <scope>NUCLEOTIDE SEQUENCE</scope>
    <source>
        <tissue evidence="5">Blood</tissue>
    </source>
</reference>
<organism evidence="5 6">
    <name type="scientific">Ophiophagus hannah</name>
    <name type="common">King cobra</name>
    <name type="synonym">Naja hannah</name>
    <dbReference type="NCBI Taxonomy" id="8665"/>
    <lineage>
        <taxon>Eukaryota</taxon>
        <taxon>Metazoa</taxon>
        <taxon>Chordata</taxon>
        <taxon>Craniata</taxon>
        <taxon>Vertebrata</taxon>
        <taxon>Euteleostomi</taxon>
        <taxon>Lepidosauria</taxon>
        <taxon>Squamata</taxon>
        <taxon>Bifurcata</taxon>
        <taxon>Unidentata</taxon>
        <taxon>Episquamata</taxon>
        <taxon>Toxicofera</taxon>
        <taxon>Serpentes</taxon>
        <taxon>Colubroidea</taxon>
        <taxon>Elapidae</taxon>
        <taxon>Elapinae</taxon>
        <taxon>Ophiophagus</taxon>
    </lineage>
</organism>
<protein>
    <recommendedName>
        <fullName evidence="2 3">Vacuolar protein sorting-associated protein 51 homolog</fullName>
    </recommendedName>
</protein>
<comment type="function">
    <text evidence="3">Involved in retrograde transport from early and late endosomes to the late Golgi. The GARP complex is required for the maintenance of protein retrieval from endosomes to the TGN, acid hydrolase sorting, lysosome function, endosomal cholesterol traffic and autophagy. Acts as component of the EARP complex that is involved in endocytic recycling.</text>
</comment>
<dbReference type="GO" id="GO:0032456">
    <property type="term" value="P:endocytic recycling"/>
    <property type="evidence" value="ECO:0007669"/>
    <property type="project" value="UniProtKB-UniRule"/>
</dbReference>
<evidence type="ECO:0000256" key="2">
    <source>
        <dbReference type="ARBA" id="ARBA00016122"/>
    </source>
</evidence>
<feature type="region of interest" description="Disordered" evidence="4">
    <location>
        <begin position="39"/>
        <end position="66"/>
    </location>
</feature>
<feature type="compositionally biased region" description="Low complexity" evidence="4">
    <location>
        <begin position="52"/>
        <end position="65"/>
    </location>
</feature>
<evidence type="ECO:0000256" key="3">
    <source>
        <dbReference type="RuleBase" id="RU368010"/>
    </source>
</evidence>
<dbReference type="GO" id="GO:0006869">
    <property type="term" value="P:lipid transport"/>
    <property type="evidence" value="ECO:0007669"/>
    <property type="project" value="UniProtKB-UniRule"/>
</dbReference>
<dbReference type="GO" id="GO:0000938">
    <property type="term" value="C:GARP complex"/>
    <property type="evidence" value="ECO:0007669"/>
    <property type="project" value="UniProtKB-UniRule"/>
</dbReference>
<dbReference type="EMBL" id="AZIM01003289">
    <property type="protein sequence ID" value="ETE62377.1"/>
    <property type="molecule type" value="Genomic_DNA"/>
</dbReference>
<keyword evidence="3" id="KW-0813">Transport</keyword>
<comment type="caution">
    <text evidence="5">The sequence shown here is derived from an EMBL/GenBank/DDBJ whole genome shotgun (WGS) entry which is preliminary data.</text>
</comment>
<dbReference type="GO" id="GO:0042147">
    <property type="term" value="P:retrograde transport, endosome to Golgi"/>
    <property type="evidence" value="ECO:0007669"/>
    <property type="project" value="UniProtKB-UniRule"/>
</dbReference>
<dbReference type="InterPro" id="IPR014812">
    <property type="entry name" value="Vps51"/>
</dbReference>
<comment type="subunit">
    <text evidence="3">Component of the Golgi-associated retrograde protein (GARP) complex. Component of the endosome-associated retrograde protein (EARP) complex.</text>
</comment>
<sequence length="505" mass="56170">MEDEMDCLAANMAVITEFSASISGTLQDQHEQITKLSGGAWSWRPTGKQSGTTAKPAASSTSTNTCLPSGASRMTVRRSWLTSLRSCGRNSGKCPEEADLAECVELLLQLGEPAEELCDEFLSHAHCRLEAELQTLEAELGDGPRLAASGPVTDILEFTDRGCNSFVSNICLVIASYQELFVHREGTQGIARMAHDKLVAFVDGLMERYFALVERRIQLEKGVGDNSLLHHGAAKERIRQYLQALESFYLDCLTDVRQSLAAPRLVGKENPSLAELLGTISASILNQIKSVLTYGVREGLVVSFIKSLCQIARQFCESSGDKGGSSPPALLLLLSRLCLDYETATISYILTLTDEQEAAQKLLNHYVKVQGLIISQMLRKSVETRDWISTIEPRNVRAVMKRKLFSERIDIFSPVEFNKVSVLTGIIKISLKTFLECVRLRTFGRFGLQQIQVDCYYLQLYLWRFVSDENLVHFLLDEIVGSTAHRCLDPVPMEQSVIEVICERG</sequence>
<keyword evidence="3" id="KW-0333">Golgi apparatus</keyword>
<keyword evidence="3" id="KW-0653">Protein transport</keyword>
<dbReference type="GO" id="GO:0016020">
    <property type="term" value="C:membrane"/>
    <property type="evidence" value="ECO:0007669"/>
    <property type="project" value="TreeGrafter"/>
</dbReference>
<dbReference type="PANTHER" id="PTHR15954:SF4">
    <property type="entry name" value="VACUOLAR PROTEIN SORTING-ASSOCIATED PROTEIN 51 HOMOLOG"/>
    <property type="match status" value="1"/>
</dbReference>
<keyword evidence="3" id="KW-0967">Endosome</keyword>
<accession>V8NLG4</accession>
<dbReference type="PANTHER" id="PTHR15954">
    <property type="entry name" value="VACUOLAR PROTEIN SORTING-ASSOCIATED PROTEIN 51 HOMOLOG"/>
    <property type="match status" value="1"/>
</dbReference>
<evidence type="ECO:0000256" key="1">
    <source>
        <dbReference type="ARBA" id="ARBA00006080"/>
    </source>
</evidence>
<proteinExistence type="inferred from homology"/>
<comment type="subcellular location">
    <subcellularLocation>
        <location evidence="3">Golgi apparatus</location>
        <location evidence="3">trans-Golgi network</location>
    </subcellularLocation>
    <subcellularLocation>
        <location evidence="3">Recycling endosome</location>
    </subcellularLocation>
    <text evidence="3">Localizes to the trans-Golgi network as part of the GARP complex, while it localizes to recycling endosomes as part of the EARP complex.</text>
</comment>
<dbReference type="GO" id="GO:0048193">
    <property type="term" value="P:Golgi vesicle transport"/>
    <property type="evidence" value="ECO:0007669"/>
    <property type="project" value="TreeGrafter"/>
</dbReference>
<name>V8NLG4_OPHHA</name>
<dbReference type="GO" id="GO:1990745">
    <property type="term" value="C:EARP complex"/>
    <property type="evidence" value="ECO:0007669"/>
    <property type="project" value="UniProtKB-UniRule"/>
</dbReference>
<evidence type="ECO:0000313" key="5">
    <source>
        <dbReference type="EMBL" id="ETE62377.1"/>
    </source>
</evidence>